<dbReference type="EMBL" id="JAOPJF010000005">
    <property type="protein sequence ID" value="KAK1148907.1"/>
    <property type="molecule type" value="Genomic_DNA"/>
</dbReference>
<reference evidence="1 2" key="1">
    <citation type="journal article" date="2023" name="ACS Omega">
        <title>Identification of the Neoaspergillic Acid Biosynthesis Gene Cluster by Establishing an In Vitro CRISPR-Ribonucleoprotein Genetic System in Aspergillus melleus.</title>
        <authorList>
            <person name="Yuan B."/>
            <person name="Grau M.F."/>
            <person name="Murata R.M."/>
            <person name="Torok T."/>
            <person name="Venkateswaran K."/>
            <person name="Stajich J.E."/>
            <person name="Wang C.C.C."/>
        </authorList>
    </citation>
    <scope>NUCLEOTIDE SEQUENCE [LARGE SCALE GENOMIC DNA]</scope>
    <source>
        <strain evidence="1 2">IMV 1140</strain>
    </source>
</reference>
<proteinExistence type="predicted"/>
<comment type="caution">
    <text evidence="1">The sequence shown here is derived from an EMBL/GenBank/DDBJ whole genome shotgun (WGS) entry which is preliminary data.</text>
</comment>
<gene>
    <name evidence="1" type="ORF">N8T08_007579</name>
</gene>
<sequence length="733" mass="80991">MPLAESTSRASPQPTQMDLEGHYARFGQSVSFPRGLSVFNFGDAPLLYPEAHLNAGDPPDPTFSLLLNRDDTARLVRRYFDFAVPVDRFLHRPTIEQWFDEFYETKGVMHDRNAAPTQTAVLFMVFAIAQEHSIPSSLDNYLSMALGRPRTFNDKDIDQELPSGVDDRDIYDSTDRPGSPCGGGLSAMFAPISYARLCRILSGVLSDIYSIQSMSMTERLAHTSRYMKELKSWRMEMSSFLVHNSLKAAPLILIYQRQKNVLNLAYWHTVILTNRPLLLTNFARLTNSTHSRQLGESERRAHIDESISDCLHAAMEIAGIVDMMTQAKQLLRAFWFTPYFAFSASVILYVYTIQHSKEPDDVYRPYYAASERCQRQIMAVAEEGSLTSRYCVVLEELRAEAVRQIALAESTEDQATQPYSTIDTRSRDVDAFASNVDNVTAEFEFTAPDLVAIGQVDNLHVGPVNSLEDLTGWGQFDSMTMSLQGKVYAVTGGASGIGLATAKLISQRGGTACIADVNPDLLSEVESYFTSMTPPVPFMVTQVDVTDKQQVESWIVDIKTKYHRLDGAANIAGVIGKDHGIKSVAELADDEWDKIIGVNLTGMMYCLRAELNHISDGGSIVNMASIHATTGVANHGAYAASKHGVLGLTRVAAKENGHREVRVNAVAPGPIHTPMMQGFWDRVGRPSDAPFDDPIAFRRQGSAEEVANVISFLLGPESSFVSGSCYPVDGAWI</sequence>
<keyword evidence="2" id="KW-1185">Reference proteome</keyword>
<dbReference type="Proteomes" id="UP001177260">
    <property type="component" value="Unassembled WGS sequence"/>
</dbReference>
<name>A0ACC3BEL8_9EURO</name>
<organism evidence="1 2">
    <name type="scientific">Aspergillus melleus</name>
    <dbReference type="NCBI Taxonomy" id="138277"/>
    <lineage>
        <taxon>Eukaryota</taxon>
        <taxon>Fungi</taxon>
        <taxon>Dikarya</taxon>
        <taxon>Ascomycota</taxon>
        <taxon>Pezizomycotina</taxon>
        <taxon>Eurotiomycetes</taxon>
        <taxon>Eurotiomycetidae</taxon>
        <taxon>Eurotiales</taxon>
        <taxon>Aspergillaceae</taxon>
        <taxon>Aspergillus</taxon>
        <taxon>Aspergillus subgen. Circumdati</taxon>
    </lineage>
</organism>
<protein>
    <submittedName>
        <fullName evidence="1">Uncharacterized protein</fullName>
    </submittedName>
</protein>
<accession>A0ACC3BEL8</accession>
<evidence type="ECO:0000313" key="2">
    <source>
        <dbReference type="Proteomes" id="UP001177260"/>
    </source>
</evidence>
<evidence type="ECO:0000313" key="1">
    <source>
        <dbReference type="EMBL" id="KAK1148907.1"/>
    </source>
</evidence>